<evidence type="ECO:0000313" key="4">
    <source>
        <dbReference type="Proteomes" id="UP001238603"/>
    </source>
</evidence>
<feature type="domain" description="Solute-binding protein family 3/N-terminal" evidence="2">
    <location>
        <begin position="32"/>
        <end position="253"/>
    </location>
</feature>
<dbReference type="Proteomes" id="UP001238603">
    <property type="component" value="Unassembled WGS sequence"/>
</dbReference>
<comment type="caution">
    <text evidence="3">The sequence shown here is derived from an EMBL/GenBank/DDBJ whole genome shotgun (WGS) entry which is preliminary data.</text>
</comment>
<dbReference type="EMBL" id="JASVDS010000004">
    <property type="protein sequence ID" value="MDL5033494.1"/>
    <property type="molecule type" value="Genomic_DNA"/>
</dbReference>
<dbReference type="PANTHER" id="PTHR38834:SF3">
    <property type="entry name" value="SOLUTE-BINDING PROTEIN FAMILY 3_N-TERMINAL DOMAIN-CONTAINING PROTEIN"/>
    <property type="match status" value="1"/>
</dbReference>
<dbReference type="PANTHER" id="PTHR38834">
    <property type="entry name" value="PERIPLASMIC SUBSTRATE BINDING PROTEIN FAMILY 3"/>
    <property type="match status" value="1"/>
</dbReference>
<proteinExistence type="predicted"/>
<dbReference type="RefSeq" id="WP_285983566.1">
    <property type="nucleotide sequence ID" value="NZ_JASVDS010000004.1"/>
</dbReference>
<keyword evidence="1" id="KW-0732">Signal</keyword>
<dbReference type="SUPFAM" id="SSF53850">
    <property type="entry name" value="Periplasmic binding protein-like II"/>
    <property type="match status" value="1"/>
</dbReference>
<evidence type="ECO:0000313" key="3">
    <source>
        <dbReference type="EMBL" id="MDL5033494.1"/>
    </source>
</evidence>
<name>A0ABT7LL09_9BURK</name>
<feature type="chain" id="PRO_5045211069" evidence="1">
    <location>
        <begin position="22"/>
        <end position="257"/>
    </location>
</feature>
<evidence type="ECO:0000259" key="2">
    <source>
        <dbReference type="SMART" id="SM00062"/>
    </source>
</evidence>
<dbReference type="SMART" id="SM00062">
    <property type="entry name" value="PBPb"/>
    <property type="match status" value="1"/>
</dbReference>
<protein>
    <submittedName>
        <fullName evidence="3">Transporter substrate-binding domain-containing protein</fullName>
    </submittedName>
</protein>
<accession>A0ABT7LL09</accession>
<sequence length="257" mass="28421">MLARLFAVLLCCLGAAHGVRADAPPGALPSGGLRLLTEDFPPVNFQQDGVVKGLSVEVVQEIQRRLGQQDEIILMPWSRAFREVQGPGQTALFAMARTPAREKQFKWVGPIVTFYSSIYAPARGGLRLHSMEDAKRAESVLVVRDWYTAEQLATLGFKNLVPVADPVTAIRMTLAGRATLFATERLSMPQTMAQAGIPEASLEIVYSYASSEGYIAFSRDTPDSVIRAWNARLREMKRDGSFRAIYKRWLPNDAPPP</sequence>
<dbReference type="InterPro" id="IPR001638">
    <property type="entry name" value="Solute-binding_3/MltF_N"/>
</dbReference>
<reference evidence="3 4" key="1">
    <citation type="submission" date="2023-06" db="EMBL/GenBank/DDBJ databases">
        <title>Pelomonas sp. APW6 16S ribosomal RNA gene genome sequencing and assembly.</title>
        <authorList>
            <person name="Woo H."/>
        </authorList>
    </citation>
    <scope>NUCLEOTIDE SEQUENCE [LARGE SCALE GENOMIC DNA]</scope>
    <source>
        <strain evidence="3 4">APW6</strain>
    </source>
</reference>
<evidence type="ECO:0000256" key="1">
    <source>
        <dbReference type="SAM" id="SignalP"/>
    </source>
</evidence>
<keyword evidence="4" id="KW-1185">Reference proteome</keyword>
<dbReference type="Gene3D" id="3.40.190.10">
    <property type="entry name" value="Periplasmic binding protein-like II"/>
    <property type="match status" value="2"/>
</dbReference>
<gene>
    <name evidence="3" type="ORF">QRD43_16390</name>
</gene>
<feature type="signal peptide" evidence="1">
    <location>
        <begin position="1"/>
        <end position="21"/>
    </location>
</feature>
<dbReference type="Pfam" id="PF00497">
    <property type="entry name" value="SBP_bac_3"/>
    <property type="match status" value="1"/>
</dbReference>
<organism evidence="3 4">
    <name type="scientific">Roseateles subflavus</name>
    <dbReference type="NCBI Taxonomy" id="3053353"/>
    <lineage>
        <taxon>Bacteria</taxon>
        <taxon>Pseudomonadati</taxon>
        <taxon>Pseudomonadota</taxon>
        <taxon>Betaproteobacteria</taxon>
        <taxon>Burkholderiales</taxon>
        <taxon>Sphaerotilaceae</taxon>
        <taxon>Roseateles</taxon>
    </lineage>
</organism>